<dbReference type="AlphaFoldDB" id="A0A5P3VS42"/>
<dbReference type="GO" id="GO:0003677">
    <property type="term" value="F:DNA binding"/>
    <property type="evidence" value="ECO:0007669"/>
    <property type="project" value="InterPro"/>
</dbReference>
<keyword evidence="4" id="KW-0378">Hydrolase</keyword>
<dbReference type="GO" id="GO:0032259">
    <property type="term" value="P:methylation"/>
    <property type="evidence" value="ECO:0007669"/>
    <property type="project" value="UniProtKB-KW"/>
</dbReference>
<evidence type="ECO:0000256" key="1">
    <source>
        <dbReference type="ARBA" id="ARBA00022603"/>
    </source>
</evidence>
<keyword evidence="4" id="KW-0255">Endonuclease</keyword>
<evidence type="ECO:0000259" key="3">
    <source>
        <dbReference type="Pfam" id="PF01555"/>
    </source>
</evidence>
<keyword evidence="2" id="KW-0808">Transferase</keyword>
<accession>A0A5P3VS42</accession>
<dbReference type="Gene3D" id="3.40.50.150">
    <property type="entry name" value="Vaccinia Virus protein VP39"/>
    <property type="match status" value="1"/>
</dbReference>
<evidence type="ECO:0000313" key="5">
    <source>
        <dbReference type="Proteomes" id="UP000325743"/>
    </source>
</evidence>
<keyword evidence="4" id="KW-0614">Plasmid</keyword>
<dbReference type="Proteomes" id="UP000325743">
    <property type="component" value="Plasmid unnamed1"/>
</dbReference>
<name>A0A5P3VS42_9BURK</name>
<sequence>MGKFLTGPGDLVVDPFGGTIRTDLTAERLGRHWIVTEWILQYVRGAAELFRRPDGFQLHPALQWAPEGR</sequence>
<dbReference type="EMBL" id="CP032520">
    <property type="protein sequence ID" value="QEZ48838.1"/>
    <property type="molecule type" value="Genomic_DNA"/>
</dbReference>
<keyword evidence="4" id="KW-0540">Nuclease</keyword>
<geneLocation type="plasmid" evidence="4">
    <name>unnamed1</name>
</geneLocation>
<feature type="domain" description="DNA methylase N-4/N-6" evidence="3">
    <location>
        <begin position="5"/>
        <end position="47"/>
    </location>
</feature>
<keyword evidence="1" id="KW-0489">Methyltransferase</keyword>
<proteinExistence type="predicted"/>
<evidence type="ECO:0000256" key="2">
    <source>
        <dbReference type="ARBA" id="ARBA00022679"/>
    </source>
</evidence>
<evidence type="ECO:0000313" key="4">
    <source>
        <dbReference type="EMBL" id="QEZ48838.1"/>
    </source>
</evidence>
<gene>
    <name evidence="4" type="ORF">D2917_31705</name>
</gene>
<reference evidence="4 5" key="1">
    <citation type="submission" date="2018-09" db="EMBL/GenBank/DDBJ databases">
        <title>Complete genome sequence of Cupriavidus oxalaticus T2, a bacterium capable of phenol tolerance and degradation.</title>
        <authorList>
            <person name="Yan J."/>
        </authorList>
    </citation>
    <scope>NUCLEOTIDE SEQUENCE [LARGE SCALE GENOMIC DNA]</scope>
    <source>
        <strain evidence="4 5">T2</strain>
        <plasmid evidence="4 5">unnamed1</plasmid>
    </source>
</reference>
<dbReference type="Pfam" id="PF01555">
    <property type="entry name" value="N6_N4_Mtase"/>
    <property type="match status" value="1"/>
</dbReference>
<dbReference type="InterPro" id="IPR002941">
    <property type="entry name" value="DNA_methylase_N4/N6"/>
</dbReference>
<dbReference type="GO" id="GO:0008170">
    <property type="term" value="F:N-methyltransferase activity"/>
    <property type="evidence" value="ECO:0007669"/>
    <property type="project" value="InterPro"/>
</dbReference>
<dbReference type="RefSeq" id="WP_151073073.1">
    <property type="nucleotide sequence ID" value="NZ_CP032520.1"/>
</dbReference>
<protein>
    <submittedName>
        <fullName evidence="4">Restriction endonuclease subunit M</fullName>
    </submittedName>
</protein>
<dbReference type="SUPFAM" id="SSF53335">
    <property type="entry name" value="S-adenosyl-L-methionine-dependent methyltransferases"/>
    <property type="match status" value="1"/>
</dbReference>
<dbReference type="GO" id="GO:0004519">
    <property type="term" value="F:endonuclease activity"/>
    <property type="evidence" value="ECO:0007669"/>
    <property type="project" value="UniProtKB-KW"/>
</dbReference>
<dbReference type="InterPro" id="IPR029063">
    <property type="entry name" value="SAM-dependent_MTases_sf"/>
</dbReference>
<organism evidence="4 5">
    <name type="scientific">Cupriavidus oxalaticus</name>
    <dbReference type="NCBI Taxonomy" id="96344"/>
    <lineage>
        <taxon>Bacteria</taxon>
        <taxon>Pseudomonadati</taxon>
        <taxon>Pseudomonadota</taxon>
        <taxon>Betaproteobacteria</taxon>
        <taxon>Burkholderiales</taxon>
        <taxon>Burkholderiaceae</taxon>
        <taxon>Cupriavidus</taxon>
    </lineage>
</organism>